<comment type="similarity">
    <text evidence="1">Belongs to the EndA/NucM nuclease family.</text>
</comment>
<evidence type="ECO:0000256" key="3">
    <source>
        <dbReference type="ARBA" id="ARBA00022801"/>
    </source>
</evidence>
<dbReference type="SUPFAM" id="SSF54060">
    <property type="entry name" value="His-Me finger endonucleases"/>
    <property type="match status" value="1"/>
</dbReference>
<accession>A0A9J6ZR40</accession>
<gene>
    <name evidence="4" type="ORF">M9189_12750</name>
</gene>
<dbReference type="InterPro" id="IPR044925">
    <property type="entry name" value="His-Me_finger_sf"/>
</dbReference>
<keyword evidence="3" id="KW-0378">Hydrolase</keyword>
<evidence type="ECO:0000256" key="2">
    <source>
        <dbReference type="ARBA" id="ARBA00022722"/>
    </source>
</evidence>
<keyword evidence="5" id="KW-1185">Reference proteome</keyword>
<dbReference type="AlphaFoldDB" id="A0A9J6ZR40"/>
<organism evidence="4 5">
    <name type="scientific">Xiashengella succiniciproducens</name>
    <dbReference type="NCBI Taxonomy" id="2949635"/>
    <lineage>
        <taxon>Bacteria</taxon>
        <taxon>Pseudomonadati</taxon>
        <taxon>Bacteroidota</taxon>
        <taxon>Bacteroidia</taxon>
        <taxon>Marinilabiliales</taxon>
        <taxon>Marinilabiliaceae</taxon>
        <taxon>Xiashengella</taxon>
    </lineage>
</organism>
<dbReference type="KEGG" id="alkq:M9189_12750"/>
<dbReference type="InterPro" id="IPR007346">
    <property type="entry name" value="Endonuclease-I"/>
</dbReference>
<protein>
    <submittedName>
        <fullName evidence="4">Endonuclease</fullName>
    </submittedName>
</protein>
<reference evidence="4" key="1">
    <citation type="submission" date="2022-05" db="EMBL/GenBank/DDBJ databases">
        <authorList>
            <person name="Sun X."/>
        </authorList>
    </citation>
    <scope>NUCLEOTIDE SEQUENCE</scope>
    <source>
        <strain evidence="4">Ai-910</strain>
    </source>
</reference>
<name>A0A9J6ZR40_9BACT</name>
<dbReference type="EMBL" id="CP098400">
    <property type="protein sequence ID" value="URW79712.1"/>
    <property type="molecule type" value="Genomic_DNA"/>
</dbReference>
<evidence type="ECO:0000313" key="4">
    <source>
        <dbReference type="EMBL" id="URW79712.1"/>
    </source>
</evidence>
<dbReference type="PANTHER" id="PTHR33607">
    <property type="entry name" value="ENDONUCLEASE-1"/>
    <property type="match status" value="1"/>
</dbReference>
<proteinExistence type="inferred from homology"/>
<dbReference type="RefSeq" id="WP_250723786.1">
    <property type="nucleotide sequence ID" value="NZ_CP098400.1"/>
</dbReference>
<evidence type="ECO:0000313" key="5">
    <source>
        <dbReference type="Proteomes" id="UP001056426"/>
    </source>
</evidence>
<dbReference type="Proteomes" id="UP001056426">
    <property type="component" value="Chromosome"/>
</dbReference>
<sequence length="642" mass="71811">MNTINPTRQLVLICLFLILATYEGQTRTLAFWSFNSAPDTSWPEQIEDDSGSVLLTHSFTKTQSYDGTTINASEGMEAGQSFCPQGGTKTENNGAWFAISVPQIESGTLTLSYAVRRTGTGFSTHQIEYSCNGGVDWTFLRLIDISEWANSWKAEQIVIAEFRDLDEMYNNPGFLIRVVLDGATNSNGNNRIDNLKLELNKPDLVIEGQLYDFSQVEKNSISDLQFYYLNAEGLEDDVIVVAPDGFEISVDCSSGFSASLSLHSSECRKLRIYVRFVPSNTGEHKGWIVHNCGTTNAVIEVKGTGVEPSDYDYDVSGRGMVLLFSLHRKINVNKPLSEDQLWNFMADSDLRFDGSIWDIFSSGKCKEPAYVFDPITDCGRSKECSKEGEGYGMFQTWPLTRYVGADADTVFSDAHLVFPGDMFVASRCTRLSPGLADVCEWTSVNGCRIGTMRVDGTLDINVFEPVDEYKGDIARAWFYALTRYIHRIPVWCQLDLLPESFDCTSILCLNKAVLGQLMRWHRDDPVSQKEILRNKSIGLLQGNSNPFVDQPDLAYAVFSELTWTDEIDVSPNGSGFSISGDWLYLENDVLQPFSYEIFDTMGRLIKAGHVKGDRIFTGGLTGGIYVVYIRLDGERQCIKLVK</sequence>
<evidence type="ECO:0000256" key="1">
    <source>
        <dbReference type="ARBA" id="ARBA00006429"/>
    </source>
</evidence>
<dbReference type="PANTHER" id="PTHR33607:SF2">
    <property type="entry name" value="ENDONUCLEASE-1"/>
    <property type="match status" value="1"/>
</dbReference>
<keyword evidence="4" id="KW-0255">Endonuclease</keyword>
<dbReference type="Pfam" id="PF04231">
    <property type="entry name" value="Endonuclease_1"/>
    <property type="match status" value="1"/>
</dbReference>
<reference evidence="4" key="2">
    <citation type="submission" date="2022-06" db="EMBL/GenBank/DDBJ databases">
        <title>Xiashengella guii gen. nov. sp. nov., a bacterium isolated form anaerobic digestion tank.</title>
        <authorList>
            <person name="Huang H."/>
        </authorList>
    </citation>
    <scope>NUCLEOTIDE SEQUENCE</scope>
    <source>
        <strain evidence="4">Ai-910</strain>
    </source>
</reference>
<keyword evidence="2" id="KW-0540">Nuclease</keyword>
<dbReference type="GO" id="GO:0016787">
    <property type="term" value="F:hydrolase activity"/>
    <property type="evidence" value="ECO:0007669"/>
    <property type="project" value="UniProtKB-KW"/>
</dbReference>
<dbReference type="GO" id="GO:0004519">
    <property type="term" value="F:endonuclease activity"/>
    <property type="evidence" value="ECO:0007669"/>
    <property type="project" value="UniProtKB-KW"/>
</dbReference>